<dbReference type="UniPathway" id="UPA00074">
    <property type="reaction ID" value="UER00129"/>
</dbReference>
<sequence length="143" mass="14857">MGEELLEPTRIYAKDCLALIDAVTVHGFSHITGGGLAANIARVLPAHLAAEIDRSTWSPLPIFNLIRQLGAVDQLELERTLNMGIGMVAILPAVEAQNAIDLLAARGVNAWVCGVVRVRGDGEVGDSAGKGGGGGVVMLVGQH</sequence>
<reference evidence="7" key="1">
    <citation type="submission" date="2020-05" db="EMBL/GenBank/DDBJ databases">
        <authorList>
            <person name="Chiriac C."/>
            <person name="Salcher M."/>
            <person name="Ghai R."/>
            <person name="Kavagutti S V."/>
        </authorList>
    </citation>
    <scope>NUCLEOTIDE SEQUENCE</scope>
</reference>
<feature type="domain" description="PurM-like C-terminal" evidence="6">
    <location>
        <begin position="2"/>
        <end position="124"/>
    </location>
</feature>
<dbReference type="EC" id="6.3.3.1" evidence="2"/>
<dbReference type="GO" id="GO:0004637">
    <property type="term" value="F:phosphoribosylamine-glycine ligase activity"/>
    <property type="evidence" value="ECO:0007669"/>
    <property type="project" value="TreeGrafter"/>
</dbReference>
<keyword evidence="5" id="KW-0067">ATP-binding</keyword>
<organism evidence="7">
    <name type="scientific">freshwater metagenome</name>
    <dbReference type="NCBI Taxonomy" id="449393"/>
    <lineage>
        <taxon>unclassified sequences</taxon>
        <taxon>metagenomes</taxon>
        <taxon>ecological metagenomes</taxon>
    </lineage>
</organism>
<dbReference type="GO" id="GO:0046084">
    <property type="term" value="P:adenine biosynthetic process"/>
    <property type="evidence" value="ECO:0007669"/>
    <property type="project" value="TreeGrafter"/>
</dbReference>
<dbReference type="PANTHER" id="PTHR10520:SF12">
    <property type="entry name" value="TRIFUNCTIONAL PURINE BIOSYNTHETIC PROTEIN ADENOSINE-3"/>
    <property type="match status" value="1"/>
</dbReference>
<gene>
    <name evidence="7" type="ORF">UFOPK4043_00360</name>
</gene>
<evidence type="ECO:0000256" key="4">
    <source>
        <dbReference type="ARBA" id="ARBA00022741"/>
    </source>
</evidence>
<protein>
    <recommendedName>
        <fullName evidence="2">phosphoribosylformylglycinamidine cyclo-ligase</fullName>
        <ecNumber evidence="2">6.3.3.1</ecNumber>
    </recommendedName>
</protein>
<evidence type="ECO:0000256" key="2">
    <source>
        <dbReference type="ARBA" id="ARBA00013047"/>
    </source>
</evidence>
<dbReference type="AlphaFoldDB" id="A0A6J7P0V6"/>
<dbReference type="InterPro" id="IPR004733">
    <property type="entry name" value="PurM_cligase"/>
</dbReference>
<keyword evidence="3" id="KW-0436">Ligase</keyword>
<dbReference type="Gene3D" id="3.90.650.10">
    <property type="entry name" value="PurM-like C-terminal domain"/>
    <property type="match status" value="1"/>
</dbReference>
<dbReference type="InterPro" id="IPR010918">
    <property type="entry name" value="PurM-like_C_dom"/>
</dbReference>
<dbReference type="EMBL" id="CAFBPA010000036">
    <property type="protein sequence ID" value="CAB4998861.1"/>
    <property type="molecule type" value="Genomic_DNA"/>
</dbReference>
<dbReference type="GO" id="GO:0005524">
    <property type="term" value="F:ATP binding"/>
    <property type="evidence" value="ECO:0007669"/>
    <property type="project" value="UniProtKB-KW"/>
</dbReference>
<evidence type="ECO:0000313" key="7">
    <source>
        <dbReference type="EMBL" id="CAB4998861.1"/>
    </source>
</evidence>
<proteinExistence type="predicted"/>
<dbReference type="InterPro" id="IPR036676">
    <property type="entry name" value="PurM-like_C_sf"/>
</dbReference>
<dbReference type="SUPFAM" id="SSF56042">
    <property type="entry name" value="PurM C-terminal domain-like"/>
    <property type="match status" value="1"/>
</dbReference>
<dbReference type="GO" id="GO:0005829">
    <property type="term" value="C:cytosol"/>
    <property type="evidence" value="ECO:0007669"/>
    <property type="project" value="TreeGrafter"/>
</dbReference>
<dbReference type="GO" id="GO:0004641">
    <property type="term" value="F:phosphoribosylformylglycinamidine cyclo-ligase activity"/>
    <property type="evidence" value="ECO:0007669"/>
    <property type="project" value="UniProtKB-EC"/>
</dbReference>
<dbReference type="Pfam" id="PF02769">
    <property type="entry name" value="AIRS_C"/>
    <property type="match status" value="1"/>
</dbReference>
<dbReference type="GO" id="GO:0006189">
    <property type="term" value="P:'de novo' IMP biosynthetic process"/>
    <property type="evidence" value="ECO:0007669"/>
    <property type="project" value="UniProtKB-UniPathway"/>
</dbReference>
<comment type="pathway">
    <text evidence="1">Purine metabolism; IMP biosynthesis via de novo pathway; 5-amino-1-(5-phospho-D-ribosyl)imidazole from N(2)-formyl-N(1)-(5-phospho-D-ribosyl)glycinamide: step 2/2.</text>
</comment>
<dbReference type="PANTHER" id="PTHR10520">
    <property type="entry name" value="TRIFUNCTIONAL PURINE BIOSYNTHETIC PROTEIN ADENOSINE-3-RELATED"/>
    <property type="match status" value="1"/>
</dbReference>
<evidence type="ECO:0000256" key="1">
    <source>
        <dbReference type="ARBA" id="ARBA00004686"/>
    </source>
</evidence>
<evidence type="ECO:0000256" key="5">
    <source>
        <dbReference type="ARBA" id="ARBA00022840"/>
    </source>
</evidence>
<name>A0A6J7P0V6_9ZZZZ</name>
<keyword evidence="4" id="KW-0547">Nucleotide-binding</keyword>
<evidence type="ECO:0000256" key="3">
    <source>
        <dbReference type="ARBA" id="ARBA00022598"/>
    </source>
</evidence>
<accession>A0A6J7P0V6</accession>
<evidence type="ECO:0000259" key="6">
    <source>
        <dbReference type="Pfam" id="PF02769"/>
    </source>
</evidence>